<sequence>MKNNPRNGKLRFRPNPQGLWSEHAGDPPLTRQQIIRVALALLEGEGFDAFSMRGLATELDIKSPSLYHHFRSKEELFDLVVDTVLGECELPADDGTDWRERLAEVARELRRVLMTHTEAARLITGRVPLGPNWLRVAEYVIGTLRKAGFSDQLANYAYLVLIYYAIGFVSQEIAFGGPEVAGRRLQEMHDFVRTLPPDRYPNLVAVTGLNDRGLTDRFELGLSGILGGFADELARSGATTP</sequence>
<dbReference type="RefSeq" id="WP_213008480.1">
    <property type="nucleotide sequence ID" value="NZ_BOQN01000058.1"/>
</dbReference>
<reference evidence="8 9" key="1">
    <citation type="submission" date="2021-03" db="EMBL/GenBank/DDBJ databases">
        <title>Whole genome shotgun sequence of Actinoplanes toevensis NBRC 105298.</title>
        <authorList>
            <person name="Komaki H."/>
            <person name="Tamura T."/>
        </authorList>
    </citation>
    <scope>NUCLEOTIDE SEQUENCE [LARGE SCALE GENOMIC DNA]</scope>
    <source>
        <strain evidence="8 9">NBRC 105298</strain>
    </source>
</reference>
<dbReference type="AlphaFoldDB" id="A0A919TED7"/>
<dbReference type="InterPro" id="IPR036271">
    <property type="entry name" value="Tet_transcr_reg_TetR-rel_C_sf"/>
</dbReference>
<dbReference type="PRINTS" id="PR00400">
    <property type="entry name" value="TETREPRESSOR"/>
</dbReference>
<dbReference type="GO" id="GO:0000976">
    <property type="term" value="F:transcription cis-regulatory region binding"/>
    <property type="evidence" value="ECO:0007669"/>
    <property type="project" value="TreeGrafter"/>
</dbReference>
<evidence type="ECO:0000256" key="3">
    <source>
        <dbReference type="ARBA" id="ARBA00023125"/>
    </source>
</evidence>
<dbReference type="Pfam" id="PF00440">
    <property type="entry name" value="TetR_N"/>
    <property type="match status" value="1"/>
</dbReference>
<evidence type="ECO:0000313" key="9">
    <source>
        <dbReference type="Proteomes" id="UP000677082"/>
    </source>
</evidence>
<feature type="region of interest" description="Disordered" evidence="6">
    <location>
        <begin position="1"/>
        <end position="25"/>
    </location>
</feature>
<keyword evidence="9" id="KW-1185">Reference proteome</keyword>
<evidence type="ECO:0000256" key="2">
    <source>
        <dbReference type="ARBA" id="ARBA00023015"/>
    </source>
</evidence>
<keyword evidence="2" id="KW-0805">Transcription regulation</keyword>
<dbReference type="PANTHER" id="PTHR30055">
    <property type="entry name" value="HTH-TYPE TRANSCRIPTIONAL REGULATOR RUTR"/>
    <property type="match status" value="1"/>
</dbReference>
<dbReference type="InterPro" id="IPR009057">
    <property type="entry name" value="Homeodomain-like_sf"/>
</dbReference>
<dbReference type="PANTHER" id="PTHR30055:SF151">
    <property type="entry name" value="TRANSCRIPTIONAL REGULATORY PROTEIN"/>
    <property type="match status" value="1"/>
</dbReference>
<dbReference type="InterPro" id="IPR001647">
    <property type="entry name" value="HTH_TetR"/>
</dbReference>
<dbReference type="Gene3D" id="1.10.357.10">
    <property type="entry name" value="Tetracycline Repressor, domain 2"/>
    <property type="match status" value="1"/>
</dbReference>
<keyword evidence="3 5" id="KW-0238">DNA-binding</keyword>
<name>A0A919TED7_9ACTN</name>
<protein>
    <submittedName>
        <fullName evidence="8">Transcriptional regulator</fullName>
    </submittedName>
</protein>
<feature type="domain" description="HTH tetR-type" evidence="7">
    <location>
        <begin position="28"/>
        <end position="88"/>
    </location>
</feature>
<evidence type="ECO:0000256" key="4">
    <source>
        <dbReference type="ARBA" id="ARBA00023163"/>
    </source>
</evidence>
<keyword evidence="1" id="KW-0678">Repressor</keyword>
<dbReference type="GO" id="GO:0046677">
    <property type="term" value="P:response to antibiotic"/>
    <property type="evidence" value="ECO:0007669"/>
    <property type="project" value="InterPro"/>
</dbReference>
<dbReference type="Pfam" id="PF02909">
    <property type="entry name" value="TetR_C_1"/>
    <property type="match status" value="1"/>
</dbReference>
<dbReference type="InterPro" id="IPR050109">
    <property type="entry name" value="HTH-type_TetR-like_transc_reg"/>
</dbReference>
<organism evidence="8 9">
    <name type="scientific">Paractinoplanes toevensis</name>
    <dbReference type="NCBI Taxonomy" id="571911"/>
    <lineage>
        <taxon>Bacteria</taxon>
        <taxon>Bacillati</taxon>
        <taxon>Actinomycetota</taxon>
        <taxon>Actinomycetes</taxon>
        <taxon>Micromonosporales</taxon>
        <taxon>Micromonosporaceae</taxon>
        <taxon>Paractinoplanes</taxon>
    </lineage>
</organism>
<feature type="DNA-binding region" description="H-T-H motif" evidence="5">
    <location>
        <begin position="51"/>
        <end position="70"/>
    </location>
</feature>
<evidence type="ECO:0000313" key="8">
    <source>
        <dbReference type="EMBL" id="GIM92624.1"/>
    </source>
</evidence>
<dbReference type="GO" id="GO:0045892">
    <property type="term" value="P:negative regulation of DNA-templated transcription"/>
    <property type="evidence" value="ECO:0007669"/>
    <property type="project" value="InterPro"/>
</dbReference>
<dbReference type="InterPro" id="IPR003012">
    <property type="entry name" value="Tet_transcr_reg_TetR"/>
</dbReference>
<evidence type="ECO:0000256" key="6">
    <source>
        <dbReference type="SAM" id="MobiDB-lite"/>
    </source>
</evidence>
<evidence type="ECO:0000256" key="5">
    <source>
        <dbReference type="PROSITE-ProRule" id="PRU00335"/>
    </source>
</evidence>
<dbReference type="Proteomes" id="UP000677082">
    <property type="component" value="Unassembled WGS sequence"/>
</dbReference>
<evidence type="ECO:0000256" key="1">
    <source>
        <dbReference type="ARBA" id="ARBA00022491"/>
    </source>
</evidence>
<comment type="caution">
    <text evidence="8">The sequence shown here is derived from an EMBL/GenBank/DDBJ whole genome shotgun (WGS) entry which is preliminary data.</text>
</comment>
<keyword evidence="4" id="KW-0804">Transcription</keyword>
<dbReference type="EMBL" id="BOQN01000058">
    <property type="protein sequence ID" value="GIM92624.1"/>
    <property type="molecule type" value="Genomic_DNA"/>
</dbReference>
<proteinExistence type="predicted"/>
<gene>
    <name evidence="8" type="ORF">Ato02nite_044170</name>
</gene>
<dbReference type="PRINTS" id="PR00455">
    <property type="entry name" value="HTHTETR"/>
</dbReference>
<dbReference type="SUPFAM" id="SSF46689">
    <property type="entry name" value="Homeodomain-like"/>
    <property type="match status" value="1"/>
</dbReference>
<accession>A0A919TED7</accession>
<dbReference type="SUPFAM" id="SSF48498">
    <property type="entry name" value="Tetracyclin repressor-like, C-terminal domain"/>
    <property type="match status" value="1"/>
</dbReference>
<dbReference type="GO" id="GO:0003700">
    <property type="term" value="F:DNA-binding transcription factor activity"/>
    <property type="evidence" value="ECO:0007669"/>
    <property type="project" value="TreeGrafter"/>
</dbReference>
<dbReference type="InterPro" id="IPR004111">
    <property type="entry name" value="Repressor_TetR_C"/>
</dbReference>
<dbReference type="PROSITE" id="PS50977">
    <property type="entry name" value="HTH_TETR_2"/>
    <property type="match status" value="1"/>
</dbReference>
<evidence type="ECO:0000259" key="7">
    <source>
        <dbReference type="PROSITE" id="PS50977"/>
    </source>
</evidence>